<name>A0ACC2ZDE2_9PEZI</name>
<proteinExistence type="predicted"/>
<organism evidence="1 2">
    <name type="scientific">Coniosporium tulheliwenetii</name>
    <dbReference type="NCBI Taxonomy" id="3383036"/>
    <lineage>
        <taxon>Eukaryota</taxon>
        <taxon>Fungi</taxon>
        <taxon>Dikarya</taxon>
        <taxon>Ascomycota</taxon>
        <taxon>Pezizomycotina</taxon>
        <taxon>Dothideomycetes</taxon>
        <taxon>Dothideomycetes incertae sedis</taxon>
        <taxon>Coniosporium</taxon>
    </lineage>
</organism>
<dbReference type="Proteomes" id="UP001172680">
    <property type="component" value="Unassembled WGS sequence"/>
</dbReference>
<protein>
    <submittedName>
        <fullName evidence="1">Uncharacterized protein</fullName>
    </submittedName>
</protein>
<evidence type="ECO:0000313" key="2">
    <source>
        <dbReference type="Proteomes" id="UP001172680"/>
    </source>
</evidence>
<keyword evidence="2" id="KW-1185">Reference proteome</keyword>
<gene>
    <name evidence="1" type="ORF">H2199_002789</name>
</gene>
<reference evidence="1" key="1">
    <citation type="submission" date="2022-10" db="EMBL/GenBank/DDBJ databases">
        <title>Culturing micro-colonial fungi from biological soil crusts in the Mojave desert and describing Neophaeococcomyces mojavensis, and introducing the new genera and species Taxawa tesnikishii.</title>
        <authorList>
            <person name="Kurbessoian T."/>
            <person name="Stajich J.E."/>
        </authorList>
    </citation>
    <scope>NUCLEOTIDE SEQUENCE</scope>
    <source>
        <strain evidence="1">JES_115</strain>
    </source>
</reference>
<dbReference type="EMBL" id="JAPDRP010000007">
    <property type="protein sequence ID" value="KAJ9645749.1"/>
    <property type="molecule type" value="Genomic_DNA"/>
</dbReference>
<accession>A0ACC2ZDE2</accession>
<sequence>MVYETYASSHARLHHPHQELLLAPVFHLVAADPDSGAHEPALLPDMDEEPFAHFLTPLREEDDPFDGLALSAGILPGETAKASASASKAAKFCERLARRWERYVERYHADLHGAYHDVSDKPPAPIQPYRVDVATQVDGHLASEWVKVEVRQPRPEPTRGRAQEIIGAGKTNRRGRRTSRTLSGHRHSWREPSVDLFTVMEEKDMGMEAAMRDGVPAIVVTAPCDDNGGTKDGGGRRVGDGKWSAKKARL</sequence>
<evidence type="ECO:0000313" key="1">
    <source>
        <dbReference type="EMBL" id="KAJ9645749.1"/>
    </source>
</evidence>
<comment type="caution">
    <text evidence="1">The sequence shown here is derived from an EMBL/GenBank/DDBJ whole genome shotgun (WGS) entry which is preliminary data.</text>
</comment>